<feature type="region of interest" description="Disordered" evidence="3">
    <location>
        <begin position="25"/>
        <end position="46"/>
    </location>
</feature>
<dbReference type="EMBL" id="PSQE01000001">
    <property type="protein sequence ID" value="RHN80587.1"/>
    <property type="molecule type" value="Genomic_DNA"/>
</dbReference>
<dbReference type="Gene3D" id="1.25.40.10">
    <property type="entry name" value="Tetratricopeptide repeat domain"/>
    <property type="match status" value="2"/>
</dbReference>
<organism evidence="5 6">
    <name type="scientific">Medicago truncatula</name>
    <name type="common">Barrel medic</name>
    <name type="synonym">Medicago tribuloides</name>
    <dbReference type="NCBI Taxonomy" id="3880"/>
    <lineage>
        <taxon>Eukaryota</taxon>
        <taxon>Viridiplantae</taxon>
        <taxon>Streptophyta</taxon>
        <taxon>Embryophyta</taxon>
        <taxon>Tracheophyta</taxon>
        <taxon>Spermatophyta</taxon>
        <taxon>Magnoliopsida</taxon>
        <taxon>eudicotyledons</taxon>
        <taxon>Gunneridae</taxon>
        <taxon>Pentapetalae</taxon>
        <taxon>rosids</taxon>
        <taxon>fabids</taxon>
        <taxon>Fabales</taxon>
        <taxon>Fabaceae</taxon>
        <taxon>Papilionoideae</taxon>
        <taxon>50 kb inversion clade</taxon>
        <taxon>NPAAA clade</taxon>
        <taxon>Hologalegina</taxon>
        <taxon>IRL clade</taxon>
        <taxon>Trifolieae</taxon>
        <taxon>Medicago</taxon>
    </lineage>
</organism>
<name>A0A396K1Y8_MEDTR</name>
<dbReference type="GO" id="GO:0003677">
    <property type="term" value="F:DNA binding"/>
    <property type="evidence" value="ECO:0007669"/>
    <property type="project" value="EnsemblPlants"/>
</dbReference>
<feature type="coiled-coil region" evidence="2">
    <location>
        <begin position="636"/>
        <end position="670"/>
    </location>
</feature>
<proteinExistence type="predicted"/>
<dbReference type="AlphaFoldDB" id="A0A396K1Y8"/>
<comment type="caution">
    <text evidence="5">The sequence shown here is derived from an EMBL/GenBank/DDBJ whole genome shotgun (WGS) entry which is preliminary data.</text>
</comment>
<protein>
    <submittedName>
        <fullName evidence="5">Putative transcription regulator SAP family</fullName>
    </submittedName>
</protein>
<evidence type="ECO:0000256" key="2">
    <source>
        <dbReference type="SAM" id="Coils"/>
    </source>
</evidence>
<keyword evidence="1" id="KW-0677">Repeat</keyword>
<dbReference type="PANTHER" id="PTHR47447">
    <property type="entry name" value="OS03G0856100 PROTEIN"/>
    <property type="match status" value="1"/>
</dbReference>
<dbReference type="InterPro" id="IPR003034">
    <property type="entry name" value="SAP_dom"/>
</dbReference>
<gene>
    <name evidence="5" type="ORF">MtrunA17_Chr1g0189881</name>
</gene>
<dbReference type="PROSITE" id="PS50800">
    <property type="entry name" value="SAP"/>
    <property type="match status" value="1"/>
</dbReference>
<evidence type="ECO:0000313" key="5">
    <source>
        <dbReference type="EMBL" id="RHN80587.1"/>
    </source>
</evidence>
<evidence type="ECO:0000256" key="3">
    <source>
        <dbReference type="SAM" id="MobiDB-lite"/>
    </source>
</evidence>
<evidence type="ECO:0000313" key="6">
    <source>
        <dbReference type="Proteomes" id="UP000265566"/>
    </source>
</evidence>
<accession>A0A396K1Y8</accession>
<dbReference type="Gene3D" id="1.10.720.30">
    <property type="entry name" value="SAP domain"/>
    <property type="match status" value="1"/>
</dbReference>
<dbReference type="SMART" id="SM00513">
    <property type="entry name" value="SAP"/>
    <property type="match status" value="1"/>
</dbReference>
<keyword evidence="2" id="KW-0175">Coiled coil</keyword>
<dbReference type="InterPro" id="IPR011990">
    <property type="entry name" value="TPR-like_helical_dom_sf"/>
</dbReference>
<dbReference type="InterPro" id="IPR036361">
    <property type="entry name" value="SAP_dom_sf"/>
</dbReference>
<dbReference type="Pfam" id="PF02037">
    <property type="entry name" value="SAP"/>
    <property type="match status" value="1"/>
</dbReference>
<dbReference type="Proteomes" id="UP000265566">
    <property type="component" value="Chromosome 1"/>
</dbReference>
<evidence type="ECO:0000256" key="1">
    <source>
        <dbReference type="ARBA" id="ARBA00022737"/>
    </source>
</evidence>
<dbReference type="PANTHER" id="PTHR47447:SF25">
    <property type="entry name" value="SAP DOMAIN-CONTAINING PROTEIN"/>
    <property type="match status" value="1"/>
</dbReference>
<dbReference type="OrthoDB" id="2019812at2759"/>
<feature type="region of interest" description="Disordered" evidence="3">
    <location>
        <begin position="682"/>
        <end position="711"/>
    </location>
</feature>
<reference evidence="6" key="1">
    <citation type="journal article" date="2018" name="Nat. Plants">
        <title>Whole-genome landscape of Medicago truncatula symbiotic genes.</title>
        <authorList>
            <person name="Pecrix Y."/>
            <person name="Staton S.E."/>
            <person name="Sallet E."/>
            <person name="Lelandais-Briere C."/>
            <person name="Moreau S."/>
            <person name="Carrere S."/>
            <person name="Blein T."/>
            <person name="Jardinaud M.F."/>
            <person name="Latrasse D."/>
            <person name="Zouine M."/>
            <person name="Zahm M."/>
            <person name="Kreplak J."/>
            <person name="Mayjonade B."/>
            <person name="Satge C."/>
            <person name="Perez M."/>
            <person name="Cauet S."/>
            <person name="Marande W."/>
            <person name="Chantry-Darmon C."/>
            <person name="Lopez-Roques C."/>
            <person name="Bouchez O."/>
            <person name="Berard A."/>
            <person name="Debelle F."/>
            <person name="Munos S."/>
            <person name="Bendahmane A."/>
            <person name="Berges H."/>
            <person name="Niebel A."/>
            <person name="Buitink J."/>
            <person name="Frugier F."/>
            <person name="Benhamed M."/>
            <person name="Crespi M."/>
            <person name="Gouzy J."/>
            <person name="Gamas P."/>
        </authorList>
    </citation>
    <scope>NUCLEOTIDE SEQUENCE [LARGE SCALE GENOMIC DNA]</scope>
    <source>
        <strain evidence="6">cv. Jemalong A17</strain>
    </source>
</reference>
<sequence>MHSCYSYGSTYIPFKLNRLTPRTGPVRAALSSPEKRTRKKKQVKDDDTLLENSLRFSFMEELMNRARNRDSTGVSQVMYDMIAAGLSPGPRSFHGLVVSYALNGNEQAAMDSLRRELGAGLRPIHETFVALVRLFGSKGHSTRGLEILGAMENLNYDIRHAWIILIEELVRNKHLEDANKVFLKGAKGGLRATDELYDLLIEEDCKAGDHSNALEISYEMEAAGRMATTFHFNCLLSVQATCGIPEIAFTTFENMEYGEDYMKPDTETYNWVIQAYTRADSYDRVQDVAELLGMMVEDHKRVQPNVKTHALLVECFTKYCVVREAIRHFRALKNFEGGTKILHMDGNHGDPLSLYLRALCREGRIIDMLEALEAMANDNQQIPPRAMILSRKYRTLVSSWIEPLQEEAELGYEIDYIARYVEEGGLTGERKRWVPRSGKTPLDPDADGFIYSNPMETSFKQRCLEEKKVYHKKLLKKLRYEGIVALGDGASESDYVRVIEWLKKIIKGPEQNALKPKAASKMLVNELKEELEAQGLPIDGTRNVLYQRVQKARRINQSRGRPLWVPPIEVEEEEVDEELEALISRIKLEEGNTEYWKRRFLGEGLNGDNGNAMDEGESESPDVQDYIDVVGDDAKEAEDDEADEDEEEEVEQIEEEIAQVENQDVERIKEKEVESKKPLQMIGVQLLKDSNEPSATSKKSSRRRSRRNMVDDDADDDWFPLDIFEAFKEMRNRRVFDVSDMYTLADAWGWTWEKELKNRPPHRWSQEWEVDLAIKVMQKVIQLGGTPTIGDCAVILRAAISAPLPSAFLTILQTTHGLGYKFGRPLYDEVISLCLDLGELDAAVAVVADLETTGILVSDQTLDRVISAKQGIDNPSNDGMDAGL</sequence>
<evidence type="ECO:0000259" key="4">
    <source>
        <dbReference type="PROSITE" id="PS50800"/>
    </source>
</evidence>
<dbReference type="SUPFAM" id="SSF68906">
    <property type="entry name" value="SAP domain"/>
    <property type="match status" value="1"/>
</dbReference>
<dbReference type="Gramene" id="rna4527">
    <property type="protein sequence ID" value="RHN80587.1"/>
    <property type="gene ID" value="gene4527"/>
</dbReference>
<feature type="domain" description="SAP" evidence="4">
    <location>
        <begin position="519"/>
        <end position="553"/>
    </location>
</feature>